<proteinExistence type="predicted"/>
<organism evidence="2 3">
    <name type="scientific">Tistrella mobilis</name>
    <dbReference type="NCBI Taxonomy" id="171437"/>
    <lineage>
        <taxon>Bacteria</taxon>
        <taxon>Pseudomonadati</taxon>
        <taxon>Pseudomonadota</taxon>
        <taxon>Alphaproteobacteria</taxon>
        <taxon>Geminicoccales</taxon>
        <taxon>Geminicoccaceae</taxon>
        <taxon>Tistrella</taxon>
    </lineage>
</organism>
<dbReference type="AlphaFoldDB" id="A0A3B9IW99"/>
<reference evidence="2 3" key="1">
    <citation type="journal article" date="2018" name="Nat. Biotechnol.">
        <title>A standardized bacterial taxonomy based on genome phylogeny substantially revises the tree of life.</title>
        <authorList>
            <person name="Parks D.H."/>
            <person name="Chuvochina M."/>
            <person name="Waite D.W."/>
            <person name="Rinke C."/>
            <person name="Skarshewski A."/>
            <person name="Chaumeil P.A."/>
            <person name="Hugenholtz P."/>
        </authorList>
    </citation>
    <scope>NUCLEOTIDE SEQUENCE [LARGE SCALE GENOMIC DNA]</scope>
    <source>
        <strain evidence="2">UBA8739</strain>
    </source>
</reference>
<comment type="caution">
    <text evidence="2">The sequence shown here is derived from an EMBL/GenBank/DDBJ whole genome shotgun (WGS) entry which is preliminary data.</text>
</comment>
<keyword evidence="1" id="KW-0472">Membrane</keyword>
<evidence type="ECO:0000256" key="1">
    <source>
        <dbReference type="SAM" id="Phobius"/>
    </source>
</evidence>
<gene>
    <name evidence="2" type="ORF">DCK97_29265</name>
</gene>
<feature type="transmembrane region" description="Helical" evidence="1">
    <location>
        <begin position="26"/>
        <end position="49"/>
    </location>
</feature>
<feature type="transmembrane region" description="Helical" evidence="1">
    <location>
        <begin position="55"/>
        <end position="74"/>
    </location>
</feature>
<keyword evidence="1" id="KW-0812">Transmembrane</keyword>
<protein>
    <submittedName>
        <fullName evidence="2">Uncharacterized protein</fullName>
    </submittedName>
</protein>
<name>A0A3B9IW99_9PROT</name>
<keyword evidence="1" id="KW-1133">Transmembrane helix</keyword>
<dbReference type="EMBL" id="DMAI01000487">
    <property type="protein sequence ID" value="HAE51509.1"/>
    <property type="molecule type" value="Genomic_DNA"/>
</dbReference>
<sequence length="96" mass="10121">MEGDPVDEGGGYDQGQGQGIRDLAGVLPYAAILLLMPPIILIFAAPVQIAGIPLIVVYLFGVWALIVAGALVVAERLRRQETATGSRAPRRRAGRG</sequence>
<evidence type="ECO:0000313" key="2">
    <source>
        <dbReference type="EMBL" id="HAE51509.1"/>
    </source>
</evidence>
<dbReference type="Proteomes" id="UP000257706">
    <property type="component" value="Unassembled WGS sequence"/>
</dbReference>
<evidence type="ECO:0000313" key="3">
    <source>
        <dbReference type="Proteomes" id="UP000257706"/>
    </source>
</evidence>
<accession>A0A3B9IW99</accession>